<evidence type="ECO:0000313" key="1">
    <source>
        <dbReference type="EMBL" id="QIN79555.1"/>
    </source>
</evidence>
<dbReference type="Gene3D" id="3.40.50.10150">
    <property type="entry name" value="B12-dependent dehydatase associated subunit"/>
    <property type="match status" value="1"/>
</dbReference>
<evidence type="ECO:0000313" key="2">
    <source>
        <dbReference type="Proteomes" id="UP000502706"/>
    </source>
</evidence>
<dbReference type="Pfam" id="PF02288">
    <property type="entry name" value="Dehydratase_MU"/>
    <property type="match status" value="1"/>
</dbReference>
<dbReference type="EMBL" id="CP045121">
    <property type="protein sequence ID" value="QIN79555.1"/>
    <property type="molecule type" value="Genomic_DNA"/>
</dbReference>
<keyword evidence="2" id="KW-1185">Reference proteome</keyword>
<organism evidence="1 2">
    <name type="scientific">Rubrobacter marinus</name>
    <dbReference type="NCBI Taxonomy" id="2653852"/>
    <lineage>
        <taxon>Bacteria</taxon>
        <taxon>Bacillati</taxon>
        <taxon>Actinomycetota</taxon>
        <taxon>Rubrobacteria</taxon>
        <taxon>Rubrobacterales</taxon>
        <taxon>Rubrobacteraceae</taxon>
        <taxon>Rubrobacter</taxon>
    </lineage>
</organism>
<accession>A0A6G8PZE1</accession>
<dbReference type="SUPFAM" id="SSF52968">
    <property type="entry name" value="B12-dependent dehydatase associated subunit"/>
    <property type="match status" value="1"/>
</dbReference>
<dbReference type="InterPro" id="IPR003208">
    <property type="entry name" value="Dehydtase/Dehydtase_re"/>
</dbReference>
<dbReference type="InterPro" id="IPR010254">
    <property type="entry name" value="B12-dep_deHydtase_bsu"/>
</dbReference>
<protein>
    <recommendedName>
        <fullName evidence="3">PduH protein</fullName>
    </recommendedName>
</protein>
<dbReference type="Proteomes" id="UP000502706">
    <property type="component" value="Chromosome"/>
</dbReference>
<evidence type="ECO:0008006" key="3">
    <source>
        <dbReference type="Google" id="ProtNLM"/>
    </source>
</evidence>
<proteinExistence type="predicted"/>
<dbReference type="KEGG" id="rmar:GBA65_14665"/>
<gene>
    <name evidence="1" type="ORF">GBA65_14665</name>
</gene>
<sequence length="128" mass="13297">MPAAGRRNVTPDEPERPAIHVALGNEADERLYGRVAVGAEEEGIPCRLVPEEGSDAVALAFSAAGSSRLGVGVGVASGRVAVHERHMPAGRPVVATEAGDRAEDACRQAGSNAARLVIGVPLWLLQER</sequence>
<reference evidence="1 2" key="1">
    <citation type="submission" date="2019-10" db="EMBL/GenBank/DDBJ databases">
        <title>Rubrobacter sp nov SCSIO 52915 isolated from a deep-sea sediment in the South China Sea.</title>
        <authorList>
            <person name="Chen R.W."/>
        </authorList>
    </citation>
    <scope>NUCLEOTIDE SEQUENCE [LARGE SCALE GENOMIC DNA]</scope>
    <source>
        <strain evidence="1 2">SCSIO 52915</strain>
    </source>
</reference>
<dbReference type="AlphaFoldDB" id="A0A6G8PZE1"/>
<name>A0A6G8PZE1_9ACTN</name>